<accession>A0A1M7LUD3</accession>
<dbReference type="RefSeq" id="WP_072952067.1">
    <property type="nucleotide sequence ID" value="NZ_FRCT01000015.1"/>
</dbReference>
<reference evidence="1 2" key="1">
    <citation type="submission" date="2016-11" db="EMBL/GenBank/DDBJ databases">
        <authorList>
            <person name="Jaros S."/>
            <person name="Januszkiewicz K."/>
            <person name="Wedrychowicz H."/>
        </authorList>
    </citation>
    <scope>NUCLEOTIDE SEQUENCE [LARGE SCALE GENOMIC DNA]</scope>
    <source>
        <strain evidence="1 2">Y1</strain>
    </source>
</reference>
<protein>
    <submittedName>
        <fullName evidence="1">Sporadically distributed protein, TIGR04141 family</fullName>
    </submittedName>
</protein>
<dbReference type="AlphaFoldDB" id="A0A1M7LUD3"/>
<name>A0A1M7LUD3_RUMFL</name>
<dbReference type="EMBL" id="FRCT01000015">
    <property type="protein sequence ID" value="SHM81344.1"/>
    <property type="molecule type" value="Genomic_DNA"/>
</dbReference>
<evidence type="ECO:0000313" key="2">
    <source>
        <dbReference type="Proteomes" id="UP000184394"/>
    </source>
</evidence>
<dbReference type="Pfam" id="PF19614">
    <property type="entry name" value="DUF6119"/>
    <property type="match status" value="1"/>
</dbReference>
<sequence length="543" mass="63223">MSAINLYKIDNDKSREFYKSLNEKMEEIETIECDKSTSEESHIFSCTLYLSIPDEEKSIAWNWLLREFNADSIKTVSSPKAVLVIEHNYGIIYAITFGHAFFLVDKYCDRDFGFAFGRKLEYEEIKTTTLTTPGLRRNKVVNTYINYSELEFESGESFAKLKAKEILPDGFSLYKPSLEIGTSIRFNTESDSLDRIIELISHVEEALKNPEDKCKIPVFSKITDKDYIAKLEKMLRDQIRQGQAVINISELDIVGVTEVFNNNDGTFMLKYKRHEKEISVLNAESIREFCEENSIDYESNVLDIRVVSFYNGEPVENRLVHDMIDYIIDDEQILLSKGIWYKYNDDYLEYLRDSLAEIETVYDRQFDFSESIHDRYVEDLFNTEKHDPQYAGLNDEQIKKIIKNKHYAERAFNELRSRDDGFICYDRALKEAGKERIEVMDLYKDGFMYAVKIGNSSSKLCYVVDQSLTALKLYKKGLLPGTPSITTAVIWLVLETNTHIEDDNGTPVLDNLKMLMLKNRLDQWKKAVRLMGLKPIIQINYRN</sequence>
<organism evidence="1 2">
    <name type="scientific">Ruminococcus flavefaciens</name>
    <dbReference type="NCBI Taxonomy" id="1265"/>
    <lineage>
        <taxon>Bacteria</taxon>
        <taxon>Bacillati</taxon>
        <taxon>Bacillota</taxon>
        <taxon>Clostridia</taxon>
        <taxon>Eubacteriales</taxon>
        <taxon>Oscillospiraceae</taxon>
        <taxon>Ruminococcus</taxon>
    </lineage>
</organism>
<evidence type="ECO:0000313" key="1">
    <source>
        <dbReference type="EMBL" id="SHM81344.1"/>
    </source>
</evidence>
<dbReference type="NCBIfam" id="TIGR04141">
    <property type="entry name" value="TIGR04141 family sporadically distributed protein"/>
    <property type="match status" value="1"/>
</dbReference>
<gene>
    <name evidence="1" type="ORF">SAMN04487860_11555</name>
</gene>
<proteinExistence type="predicted"/>
<dbReference type="Proteomes" id="UP000184394">
    <property type="component" value="Unassembled WGS sequence"/>
</dbReference>
<dbReference type="InterPro" id="IPR026487">
    <property type="entry name" value="CHP04141"/>
</dbReference>